<keyword evidence="1" id="KW-0175">Coiled coil</keyword>
<feature type="region of interest" description="Disordered" evidence="2">
    <location>
        <begin position="219"/>
        <end position="243"/>
    </location>
</feature>
<protein>
    <submittedName>
        <fullName evidence="3">Uncharacterized protein</fullName>
    </submittedName>
</protein>
<evidence type="ECO:0000256" key="1">
    <source>
        <dbReference type="SAM" id="Coils"/>
    </source>
</evidence>
<dbReference type="Gramene" id="EOY24952">
    <property type="protein sequence ID" value="EOY24952"/>
    <property type="gene ID" value="TCM_016406"/>
</dbReference>
<feature type="coiled-coil region" evidence="1">
    <location>
        <begin position="72"/>
        <end position="186"/>
    </location>
</feature>
<name>A0A061G6Y3_THECC</name>
<reference evidence="3 4" key="1">
    <citation type="journal article" date="2013" name="Genome Biol.">
        <title>The genome sequence of the most widely cultivated cacao type and its use to identify candidate genes regulating pod color.</title>
        <authorList>
            <person name="Motamayor J.C."/>
            <person name="Mockaitis K."/>
            <person name="Schmutz J."/>
            <person name="Haiminen N."/>
            <person name="Iii D.L."/>
            <person name="Cornejo O."/>
            <person name="Findley S.D."/>
            <person name="Zheng P."/>
            <person name="Utro F."/>
            <person name="Royaert S."/>
            <person name="Saski C."/>
            <person name="Jenkins J."/>
            <person name="Podicheti R."/>
            <person name="Zhao M."/>
            <person name="Scheffler B.E."/>
            <person name="Stack J.C."/>
            <person name="Feltus F.A."/>
            <person name="Mustiga G.M."/>
            <person name="Amores F."/>
            <person name="Phillips W."/>
            <person name="Marelli J.P."/>
            <person name="May G.D."/>
            <person name="Shapiro H."/>
            <person name="Ma J."/>
            <person name="Bustamante C.D."/>
            <person name="Schnell R.J."/>
            <person name="Main D."/>
            <person name="Gilbert D."/>
            <person name="Parida L."/>
            <person name="Kuhn D.N."/>
        </authorList>
    </citation>
    <scope>NUCLEOTIDE SEQUENCE [LARGE SCALE GENOMIC DNA]</scope>
    <source>
        <strain evidence="4">cv. Matina 1-6</strain>
    </source>
</reference>
<accession>A0A061G6Y3</accession>
<gene>
    <name evidence="3" type="ORF">TCM_016406</name>
</gene>
<evidence type="ECO:0000256" key="2">
    <source>
        <dbReference type="SAM" id="MobiDB-lite"/>
    </source>
</evidence>
<organism evidence="3 4">
    <name type="scientific">Theobroma cacao</name>
    <name type="common">Cacao</name>
    <name type="synonym">Cocoa</name>
    <dbReference type="NCBI Taxonomy" id="3641"/>
    <lineage>
        <taxon>Eukaryota</taxon>
        <taxon>Viridiplantae</taxon>
        <taxon>Streptophyta</taxon>
        <taxon>Embryophyta</taxon>
        <taxon>Tracheophyta</taxon>
        <taxon>Spermatophyta</taxon>
        <taxon>Magnoliopsida</taxon>
        <taxon>eudicotyledons</taxon>
        <taxon>Gunneridae</taxon>
        <taxon>Pentapetalae</taxon>
        <taxon>rosids</taxon>
        <taxon>malvids</taxon>
        <taxon>Malvales</taxon>
        <taxon>Malvaceae</taxon>
        <taxon>Byttnerioideae</taxon>
        <taxon>Theobroma</taxon>
    </lineage>
</organism>
<dbReference type="eggNOG" id="ENOG502S9YT">
    <property type="taxonomic scope" value="Eukaryota"/>
</dbReference>
<sequence>MANGGANTADLGENENDNISNWSISKLISSLKSAFRPTVFAKVEAVLVAREDKSKREIEALKQEKDLFFYKSEEERLEKMSFENELNKCKKECEDMRNAVSKLREENMVLRKREKSAEERCKKLLEEMKRIGEKDKEMIDLRSRNCELECEKAKAENEMEILRKRFEELDKKVSSLESDLRFLSNQEDLKENGAGEENRNSKNVGLKFDVKVEEVSFGPSCDSPVKANGNSQNPGSERTPSQSIIPIVDSDDECAPVETLSEKGTTLVCPADNSHTDQIGVENGSPTLKRKRTSFIIIGENENGDNDDNSLTGSVKMKKCEEPVCKPDGCPLNPCSTTTITSDSNEVNKGFSTPREDFMVLRQCEQQMESEQKSQNLMSGFPLDGLGFMEESSCSSDSDSDDDSDGVHIFFNNSQPAPEAQRENGN</sequence>
<dbReference type="OMA" id="NDCPLNH"/>
<dbReference type="HOGENOM" id="CLU_644670_0_0_1"/>
<dbReference type="Proteomes" id="UP000026915">
    <property type="component" value="Chromosome 3"/>
</dbReference>
<evidence type="ECO:0000313" key="4">
    <source>
        <dbReference type="Proteomes" id="UP000026915"/>
    </source>
</evidence>
<keyword evidence="4" id="KW-1185">Reference proteome</keyword>
<feature type="compositionally biased region" description="Polar residues" evidence="2">
    <location>
        <begin position="228"/>
        <end position="243"/>
    </location>
</feature>
<dbReference type="InParanoid" id="A0A061G6Y3"/>
<dbReference type="AlphaFoldDB" id="A0A061G6Y3"/>
<dbReference type="PANTHER" id="PTHR34380:SF6">
    <property type="entry name" value="TERNARY COMPLEX FACTOR MIP1 LEUCINE-ZIPPER DOMAIN-CONTAINING PROTEIN"/>
    <property type="match status" value="1"/>
</dbReference>
<evidence type="ECO:0000313" key="3">
    <source>
        <dbReference type="EMBL" id="EOY24952.1"/>
    </source>
</evidence>
<proteinExistence type="predicted"/>
<dbReference type="PANTHER" id="PTHR34380">
    <property type="entry name" value="BNAA03G12380D PROTEIN"/>
    <property type="match status" value="1"/>
</dbReference>
<feature type="region of interest" description="Disordered" evidence="2">
    <location>
        <begin position="369"/>
        <end position="426"/>
    </location>
</feature>
<feature type="compositionally biased region" description="Polar residues" evidence="2">
    <location>
        <begin position="369"/>
        <end position="378"/>
    </location>
</feature>
<dbReference type="EMBL" id="CM001881">
    <property type="protein sequence ID" value="EOY24952.1"/>
    <property type="molecule type" value="Genomic_DNA"/>
</dbReference>